<proteinExistence type="predicted"/>
<reference evidence="1" key="1">
    <citation type="submission" date="2014-11" db="EMBL/GenBank/DDBJ databases">
        <authorList>
            <person name="Amaro Gonzalez C."/>
        </authorList>
    </citation>
    <scope>NUCLEOTIDE SEQUENCE</scope>
</reference>
<reference evidence="1" key="2">
    <citation type="journal article" date="2015" name="Fish Shellfish Immunol.">
        <title>Early steps in the European eel (Anguilla anguilla)-Vibrio vulnificus interaction in the gills: Role of the RtxA13 toxin.</title>
        <authorList>
            <person name="Callol A."/>
            <person name="Pajuelo D."/>
            <person name="Ebbesson L."/>
            <person name="Teles M."/>
            <person name="MacKenzie S."/>
            <person name="Amaro C."/>
        </authorList>
    </citation>
    <scope>NUCLEOTIDE SEQUENCE</scope>
</reference>
<sequence>MFLLNQEGKTNSLEPVNKQLFSQHGELVKGIHVDWLAVVSTKELVTIDQK</sequence>
<evidence type="ECO:0000313" key="1">
    <source>
        <dbReference type="EMBL" id="JAH63455.1"/>
    </source>
</evidence>
<dbReference type="AlphaFoldDB" id="A0A0E9UE16"/>
<protein>
    <submittedName>
        <fullName evidence="1">Uncharacterized protein</fullName>
    </submittedName>
</protein>
<dbReference type="EMBL" id="GBXM01045122">
    <property type="protein sequence ID" value="JAH63455.1"/>
    <property type="molecule type" value="Transcribed_RNA"/>
</dbReference>
<name>A0A0E9UE16_ANGAN</name>
<accession>A0A0E9UE16</accession>
<organism evidence="1">
    <name type="scientific">Anguilla anguilla</name>
    <name type="common">European freshwater eel</name>
    <name type="synonym">Muraena anguilla</name>
    <dbReference type="NCBI Taxonomy" id="7936"/>
    <lineage>
        <taxon>Eukaryota</taxon>
        <taxon>Metazoa</taxon>
        <taxon>Chordata</taxon>
        <taxon>Craniata</taxon>
        <taxon>Vertebrata</taxon>
        <taxon>Euteleostomi</taxon>
        <taxon>Actinopterygii</taxon>
        <taxon>Neopterygii</taxon>
        <taxon>Teleostei</taxon>
        <taxon>Anguilliformes</taxon>
        <taxon>Anguillidae</taxon>
        <taxon>Anguilla</taxon>
    </lineage>
</organism>